<gene>
    <name evidence="2" type="ORF">C4B63_20g50</name>
</gene>
<evidence type="ECO:0008006" key="4">
    <source>
        <dbReference type="Google" id="ProtNLM"/>
    </source>
</evidence>
<organism evidence="2 3">
    <name type="scientific">Trypanosoma cruzi</name>
    <dbReference type="NCBI Taxonomy" id="5693"/>
    <lineage>
        <taxon>Eukaryota</taxon>
        <taxon>Discoba</taxon>
        <taxon>Euglenozoa</taxon>
        <taxon>Kinetoplastea</taxon>
        <taxon>Metakinetoplastina</taxon>
        <taxon>Trypanosomatida</taxon>
        <taxon>Trypanosomatidae</taxon>
        <taxon>Trypanosoma</taxon>
        <taxon>Schizotrypanum</taxon>
    </lineage>
</organism>
<dbReference type="Proteomes" id="UP000246121">
    <property type="component" value="Unassembled WGS sequence"/>
</dbReference>
<dbReference type="VEuPathDB" id="TriTrypDB:TcCLB.506265.170"/>
<dbReference type="VEuPathDB" id="TriTrypDB:TcCL_ESM04565"/>
<dbReference type="SUPFAM" id="SSF52047">
    <property type="entry name" value="RNI-like"/>
    <property type="match status" value="1"/>
</dbReference>
<dbReference type="VEuPathDB" id="TriTrypDB:ECC02_007117"/>
<sequence length="350" mass="37766">MTLLGAVLAFYEVSGVPLALVCTSPSVRQACEKNAAAEVGLWKLSLESDGSRRVIWQPSVPVRHCHKTDVMCSVAWWCNRLMPIGGKAPPTRLDLGAAGRLLDTHLPIVFVFRSLVELTLRRAPIKDVNVLGKLPMLKRLDLVQAQVVDGGIIGLGESRSLVEVDLWGCAAVTNANTLGNVPTLRRLVLAETCVSDDGIAGLVDGLSINEVDLEACAFVKSVGFFGRLPVLRRLLLVSTSVDNNGIMELGSSMSLVEIDLWGCSAVDDVNSLGGIPTLQKLDLFGTSVTNEGIKGLRRCPSLEEIDLTRCEAVSDVETLTKIPRLRRLVLLHTQVQDVLELVSMGVTVII</sequence>
<feature type="signal peptide" evidence="1">
    <location>
        <begin position="1"/>
        <end position="15"/>
    </location>
</feature>
<dbReference type="VEuPathDB" id="TriTrypDB:TcBrA4_0122360"/>
<name>A0A2V2VJK7_TRYCR</name>
<dbReference type="VEuPathDB" id="TriTrypDB:C4B63_20g50"/>
<dbReference type="GO" id="GO:0031146">
    <property type="term" value="P:SCF-dependent proteasomal ubiquitin-dependent protein catabolic process"/>
    <property type="evidence" value="ECO:0007669"/>
    <property type="project" value="TreeGrafter"/>
</dbReference>
<dbReference type="InterPro" id="IPR032675">
    <property type="entry name" value="LRR_dom_sf"/>
</dbReference>
<evidence type="ECO:0000313" key="3">
    <source>
        <dbReference type="Proteomes" id="UP000246121"/>
    </source>
</evidence>
<dbReference type="VEuPathDB" id="TriTrypDB:TCDM_03545"/>
<reference evidence="2 3" key="1">
    <citation type="journal article" date="2018" name="Microb. Genom.">
        <title>Expanding an expanded genome: long-read sequencing of Trypanosoma cruzi.</title>
        <authorList>
            <person name="Berna L."/>
            <person name="Rodriguez M."/>
            <person name="Chiribao M.L."/>
            <person name="Parodi-Talice A."/>
            <person name="Pita S."/>
            <person name="Rijo G."/>
            <person name="Alvarez-Valin F."/>
            <person name="Robello C."/>
        </authorList>
    </citation>
    <scope>NUCLEOTIDE SEQUENCE [LARGE SCALE GENOMIC DNA]</scope>
    <source>
        <strain evidence="2 3">Dm28c</strain>
    </source>
</reference>
<dbReference type="VEuPathDB" id="TriTrypDB:BCY84_19050"/>
<dbReference type="VEuPathDB" id="TriTrypDB:TcCLB.506435.190"/>
<dbReference type="InterPro" id="IPR001611">
    <property type="entry name" value="Leu-rich_rpt"/>
</dbReference>
<dbReference type="VEuPathDB" id="TriTrypDB:C3747_25g168"/>
<dbReference type="VEuPathDB" id="TriTrypDB:Tc_MARK_2634"/>
<dbReference type="Pfam" id="PF13516">
    <property type="entry name" value="LRR_6"/>
    <property type="match status" value="1"/>
</dbReference>
<protein>
    <recommendedName>
        <fullName evidence="4">Leucine-rich repeat protein (LRRP)</fullName>
    </recommendedName>
</protein>
<dbReference type="PANTHER" id="PTHR13318">
    <property type="entry name" value="PARTNER OF PAIRED, ISOFORM B-RELATED"/>
    <property type="match status" value="1"/>
</dbReference>
<evidence type="ECO:0000313" key="2">
    <source>
        <dbReference type="EMBL" id="PWU95856.1"/>
    </source>
</evidence>
<evidence type="ECO:0000256" key="1">
    <source>
        <dbReference type="SAM" id="SignalP"/>
    </source>
</evidence>
<comment type="caution">
    <text evidence="2">The sequence shown here is derived from an EMBL/GenBank/DDBJ whole genome shotgun (WGS) entry which is preliminary data.</text>
</comment>
<keyword evidence="1" id="KW-0732">Signal</keyword>
<proteinExistence type="predicted"/>
<dbReference type="VEuPathDB" id="TriTrypDB:TCSYLVIO_003937"/>
<dbReference type="Gene3D" id="3.80.10.10">
    <property type="entry name" value="Ribonuclease Inhibitor"/>
    <property type="match status" value="1"/>
</dbReference>
<feature type="chain" id="PRO_5016042637" description="Leucine-rich repeat protein (LRRP)" evidence="1">
    <location>
        <begin position="16"/>
        <end position="350"/>
    </location>
</feature>
<dbReference type="GO" id="GO:0019005">
    <property type="term" value="C:SCF ubiquitin ligase complex"/>
    <property type="evidence" value="ECO:0007669"/>
    <property type="project" value="TreeGrafter"/>
</dbReference>
<dbReference type="VEuPathDB" id="TriTrypDB:TcG_01947"/>
<accession>A0A2V2VJK7</accession>
<dbReference type="AlphaFoldDB" id="A0A2V2VJK7"/>
<dbReference type="EMBL" id="PRFA01000020">
    <property type="protein sequence ID" value="PWU95856.1"/>
    <property type="molecule type" value="Genomic_DNA"/>
</dbReference>